<evidence type="ECO:0000313" key="3">
    <source>
        <dbReference type="Proteomes" id="UP000053144"/>
    </source>
</evidence>
<feature type="region of interest" description="Disordered" evidence="1">
    <location>
        <begin position="229"/>
        <end position="280"/>
    </location>
</feature>
<feature type="compositionally biased region" description="Polar residues" evidence="1">
    <location>
        <begin position="585"/>
        <end position="622"/>
    </location>
</feature>
<protein>
    <submittedName>
        <fullName evidence="2">Uncharacterized protein</fullName>
    </submittedName>
</protein>
<dbReference type="PANTHER" id="PTHR33018:SF34">
    <property type="entry name" value="OS02G0472350 PROTEIN"/>
    <property type="match status" value="1"/>
</dbReference>
<gene>
    <name evidence="2" type="ORF">LR48_Vigan252s001400</name>
</gene>
<sequence length="1093" mass="121592">MYTETFWRPPWGREPTQRSHKRSLGLNESLLRIELLHQIAASPPRFSSASRDATVTTRSNDASIGFLSFFPRKPLMPVDINEIIPLRGEGDHRTQIQGASQQEPPTPAPSLAPLFRPQNAQPDPTPKNLGLSPKAANQRYLHPVTHTRHCLRPNRPPPATFKPLPTCPPSRPSSASPRLLPFSFLACEILSAPRLRHPKEPDHRGLRQMPPSQGHISVISVIVPSSLGSNGAHISRHGQRARFQSHEQASRLRGRFPHERSPKRSRTHSPRLPQQSRHPRVIRLIADPLSTSSARLAPPTHHSVWPPRHPTQLLFLKYSDVRPRLSTSRTLDSHYVRASKQPTFGLDAPARTLDNQCVRAPNSQRSASTFLLERSTLGLDVPARTLNVRPRRSCSQARQSVRAGAQQPTFGLDVPVRALDVRPRRSRIRTLDNTCGRATKHSAVRPRLWVRTLDTQCGRAFKQKTVLLALECERSTRHGYGHSTTQVTFVLSASTFSHLNHSATSLNNVRPSLASTVRPPGIHSRWPMFALEHPAASSKPTFGLDVQGVERSTIPVDERPSIQPFVLAFGFERSTLNVDERSNKRPFSSPLNANARHTTATDNSATSTIRPPQQFGHESQQRSAIFGLDRSATSGHLKSDHPEVLLNPLADVRPRTPSCIEQHVHKGIHSRWPMFALEHPAASSNTDTLPLADVRPRTPRCIEQRDTLNARHSIINERPLSQSFGLNARQTIVNERPLSQSFGLSARQTIVNERPLSQSFGLSARHSIVNERPLSQSFGLNARQTIINERPLGPRFPFSPALISIFLCCSQSETIISIVSHFVELLFLYDCGLAESGGVVATSGLRERGYWRVVALVKNWVFTAHIMPRFTGNRSIMDALVEQSSQGQFTPEGRQDILAAAIGRPEHPGRVRAAGPGTQEQQKIPLSEDDPLSSLHLLADILDDKPLEVEYDANVFGTGSKVPIYLNSQDVCELASGTQELNISIIQLWTMYMSGVSNKLGRSDDYGFIDPQSIHESNDFEHINMSAIGNFLLSMQDNYALWFCSLHRPPPTQLRQAIDWPSHSSMDKLSSSGIQSLGSPRTKELSISSHSAI</sequence>
<reference evidence="3" key="1">
    <citation type="journal article" date="2015" name="Proc. Natl. Acad. Sci. U.S.A.">
        <title>Genome sequencing of adzuki bean (Vigna angularis) provides insight into high starch and low fat accumulation and domestication.</title>
        <authorList>
            <person name="Yang K."/>
            <person name="Tian Z."/>
            <person name="Chen C."/>
            <person name="Luo L."/>
            <person name="Zhao B."/>
            <person name="Wang Z."/>
            <person name="Yu L."/>
            <person name="Li Y."/>
            <person name="Sun Y."/>
            <person name="Li W."/>
            <person name="Chen Y."/>
            <person name="Li Y."/>
            <person name="Zhang Y."/>
            <person name="Ai D."/>
            <person name="Zhao J."/>
            <person name="Shang C."/>
            <person name="Ma Y."/>
            <person name="Wu B."/>
            <person name="Wang M."/>
            <person name="Gao L."/>
            <person name="Sun D."/>
            <person name="Zhang P."/>
            <person name="Guo F."/>
            <person name="Wang W."/>
            <person name="Li Y."/>
            <person name="Wang J."/>
            <person name="Varshney R.K."/>
            <person name="Wang J."/>
            <person name="Ling H.Q."/>
            <person name="Wan P."/>
        </authorList>
    </citation>
    <scope>NUCLEOTIDE SEQUENCE</scope>
    <source>
        <strain evidence="3">cv. Jingnong 6</strain>
    </source>
</reference>
<dbReference type="EMBL" id="KQ258313">
    <property type="protein sequence ID" value="KOM26302.1"/>
    <property type="molecule type" value="Genomic_DNA"/>
</dbReference>
<feature type="region of interest" description="Disordered" evidence="1">
    <location>
        <begin position="148"/>
        <end position="172"/>
    </location>
</feature>
<feature type="region of interest" description="Disordered" evidence="1">
    <location>
        <begin position="1"/>
        <end position="22"/>
    </location>
</feature>
<feature type="region of interest" description="Disordered" evidence="1">
    <location>
        <begin position="580"/>
        <end position="622"/>
    </location>
</feature>
<accession>A0A0L9T6U1</accession>
<dbReference type="AlphaFoldDB" id="A0A0L9T6U1"/>
<organism evidence="2 3">
    <name type="scientific">Phaseolus angularis</name>
    <name type="common">Azuki bean</name>
    <name type="synonym">Vigna angularis</name>
    <dbReference type="NCBI Taxonomy" id="3914"/>
    <lineage>
        <taxon>Eukaryota</taxon>
        <taxon>Viridiplantae</taxon>
        <taxon>Streptophyta</taxon>
        <taxon>Embryophyta</taxon>
        <taxon>Tracheophyta</taxon>
        <taxon>Spermatophyta</taxon>
        <taxon>Magnoliopsida</taxon>
        <taxon>eudicotyledons</taxon>
        <taxon>Gunneridae</taxon>
        <taxon>Pentapetalae</taxon>
        <taxon>rosids</taxon>
        <taxon>fabids</taxon>
        <taxon>Fabales</taxon>
        <taxon>Fabaceae</taxon>
        <taxon>Papilionoideae</taxon>
        <taxon>50 kb inversion clade</taxon>
        <taxon>NPAAA clade</taxon>
        <taxon>indigoferoid/millettioid clade</taxon>
        <taxon>Phaseoleae</taxon>
        <taxon>Vigna</taxon>
    </lineage>
</organism>
<proteinExistence type="predicted"/>
<feature type="compositionally biased region" description="Pro residues" evidence="1">
    <location>
        <begin position="154"/>
        <end position="171"/>
    </location>
</feature>
<feature type="region of interest" description="Disordered" evidence="1">
    <location>
        <begin position="1069"/>
        <end position="1093"/>
    </location>
</feature>
<dbReference type="Proteomes" id="UP000053144">
    <property type="component" value="Unassembled WGS sequence"/>
</dbReference>
<dbReference type="Gramene" id="KOM26302">
    <property type="protein sequence ID" value="KOM26302"/>
    <property type="gene ID" value="LR48_Vigan252s001400"/>
</dbReference>
<evidence type="ECO:0000256" key="1">
    <source>
        <dbReference type="SAM" id="MobiDB-lite"/>
    </source>
</evidence>
<name>A0A0L9T6U1_PHAAN</name>
<dbReference type="PANTHER" id="PTHR33018">
    <property type="entry name" value="OS10G0338966 PROTEIN-RELATED"/>
    <property type="match status" value="1"/>
</dbReference>
<feature type="region of interest" description="Disordered" evidence="1">
    <location>
        <begin position="91"/>
        <end position="133"/>
    </location>
</feature>
<evidence type="ECO:0000313" key="2">
    <source>
        <dbReference type="EMBL" id="KOM26302.1"/>
    </source>
</evidence>
<feature type="compositionally biased region" description="Basic and acidic residues" evidence="1">
    <location>
        <begin position="244"/>
        <end position="262"/>
    </location>
</feature>